<evidence type="ECO:0000313" key="2">
    <source>
        <dbReference type="EMBL" id="KAF1999892.1"/>
    </source>
</evidence>
<keyword evidence="1" id="KW-0732">Signal</keyword>
<gene>
    <name evidence="2" type="ORF">P154DRAFT_535134</name>
</gene>
<sequence length="175" mass="20551">MMKSPISISLAFLAFLLTSLASPLPDIDVQVQNTTTPSLTPRHVPGWCSFHAKVFESCDDSHRRWTTRHQIGIKYLLDAAKNKYPWSERRYYIDEGEVWIGNEDKRRALDEYLVVEKWGNSKVSYRYDSCAWNEFDIKGWKCGWCERGEWKRGDLGCEKRGPKDRMHDMDCFFPC</sequence>
<reference evidence="2" key="1">
    <citation type="journal article" date="2020" name="Stud. Mycol.">
        <title>101 Dothideomycetes genomes: a test case for predicting lifestyles and emergence of pathogens.</title>
        <authorList>
            <person name="Haridas S."/>
            <person name="Albert R."/>
            <person name="Binder M."/>
            <person name="Bloem J."/>
            <person name="Labutti K."/>
            <person name="Salamov A."/>
            <person name="Andreopoulos B."/>
            <person name="Baker S."/>
            <person name="Barry K."/>
            <person name="Bills G."/>
            <person name="Bluhm B."/>
            <person name="Cannon C."/>
            <person name="Castanera R."/>
            <person name="Culley D."/>
            <person name="Daum C."/>
            <person name="Ezra D."/>
            <person name="Gonzalez J."/>
            <person name="Henrissat B."/>
            <person name="Kuo A."/>
            <person name="Liang C."/>
            <person name="Lipzen A."/>
            <person name="Lutzoni F."/>
            <person name="Magnuson J."/>
            <person name="Mondo S."/>
            <person name="Nolan M."/>
            <person name="Ohm R."/>
            <person name="Pangilinan J."/>
            <person name="Park H.-J."/>
            <person name="Ramirez L."/>
            <person name="Alfaro M."/>
            <person name="Sun H."/>
            <person name="Tritt A."/>
            <person name="Yoshinaga Y."/>
            <person name="Zwiers L.-H."/>
            <person name="Turgeon B."/>
            <person name="Goodwin S."/>
            <person name="Spatafora J."/>
            <person name="Crous P."/>
            <person name="Grigoriev I."/>
        </authorList>
    </citation>
    <scope>NUCLEOTIDE SEQUENCE</scope>
    <source>
        <strain evidence="2">CBS 123094</strain>
    </source>
</reference>
<dbReference type="Proteomes" id="UP000799779">
    <property type="component" value="Unassembled WGS sequence"/>
</dbReference>
<feature type="signal peptide" evidence="1">
    <location>
        <begin position="1"/>
        <end position="21"/>
    </location>
</feature>
<feature type="chain" id="PRO_5025401547" evidence="1">
    <location>
        <begin position="22"/>
        <end position="175"/>
    </location>
</feature>
<dbReference type="EMBL" id="ML977592">
    <property type="protein sequence ID" value="KAF1999892.1"/>
    <property type="molecule type" value="Genomic_DNA"/>
</dbReference>
<organism evidence="2 3">
    <name type="scientific">Amniculicola lignicola CBS 123094</name>
    <dbReference type="NCBI Taxonomy" id="1392246"/>
    <lineage>
        <taxon>Eukaryota</taxon>
        <taxon>Fungi</taxon>
        <taxon>Dikarya</taxon>
        <taxon>Ascomycota</taxon>
        <taxon>Pezizomycotina</taxon>
        <taxon>Dothideomycetes</taxon>
        <taxon>Pleosporomycetidae</taxon>
        <taxon>Pleosporales</taxon>
        <taxon>Amniculicolaceae</taxon>
        <taxon>Amniculicola</taxon>
    </lineage>
</organism>
<evidence type="ECO:0000256" key="1">
    <source>
        <dbReference type="SAM" id="SignalP"/>
    </source>
</evidence>
<protein>
    <submittedName>
        <fullName evidence="2">Uncharacterized protein</fullName>
    </submittedName>
</protein>
<proteinExistence type="predicted"/>
<dbReference type="AlphaFoldDB" id="A0A6A5WE46"/>
<evidence type="ECO:0000313" key="3">
    <source>
        <dbReference type="Proteomes" id="UP000799779"/>
    </source>
</evidence>
<name>A0A6A5WE46_9PLEO</name>
<keyword evidence="3" id="KW-1185">Reference proteome</keyword>
<accession>A0A6A5WE46</accession>